<proteinExistence type="predicted"/>
<gene>
    <name evidence="1" type="ORF">MACH08_41460</name>
</gene>
<accession>A0ABQ5TQ80</accession>
<sequence length="94" mass="11268">MRDVNPIIKLLATKIDDWIELLCYYFHNESKMNKVCVSFDGLKMELEKQDILYSPLEWRKFIITLGEELRIERTLEITIDMNKEAYLITLPKDQ</sequence>
<dbReference type="RefSeq" id="WP_317958602.1">
    <property type="nucleotide sequence ID" value="NZ_BSKO01000002.1"/>
</dbReference>
<comment type="caution">
    <text evidence="1">The sequence shown here is derived from an EMBL/GenBank/DDBJ whole genome shotgun (WGS) entry which is preliminary data.</text>
</comment>
<name>A0ABQ5TQ80_9BACI</name>
<organism evidence="1 2">
    <name type="scientific">Oceanobacillus kimchii</name>
    <dbReference type="NCBI Taxonomy" id="746691"/>
    <lineage>
        <taxon>Bacteria</taxon>
        <taxon>Bacillati</taxon>
        <taxon>Bacillota</taxon>
        <taxon>Bacilli</taxon>
        <taxon>Bacillales</taxon>
        <taxon>Bacillaceae</taxon>
        <taxon>Oceanobacillus</taxon>
    </lineage>
</organism>
<dbReference type="Proteomes" id="UP001275436">
    <property type="component" value="Unassembled WGS sequence"/>
</dbReference>
<evidence type="ECO:0000313" key="1">
    <source>
        <dbReference type="EMBL" id="GLO68362.1"/>
    </source>
</evidence>
<evidence type="ECO:0000313" key="2">
    <source>
        <dbReference type="Proteomes" id="UP001275436"/>
    </source>
</evidence>
<keyword evidence="2" id="KW-1185">Reference proteome</keyword>
<dbReference type="EMBL" id="BSKO01000002">
    <property type="protein sequence ID" value="GLO68362.1"/>
    <property type="molecule type" value="Genomic_DNA"/>
</dbReference>
<reference evidence="1 2" key="1">
    <citation type="submission" date="2023-02" db="EMBL/GenBank/DDBJ databases">
        <title>Oceanobacillus kimchii IFOP_LL358 isolated form Alexandrium catenella lab strain.</title>
        <authorList>
            <person name="Gajardo G."/>
            <person name="Ueki S."/>
            <person name="Maruyama F."/>
        </authorList>
    </citation>
    <scope>NUCLEOTIDE SEQUENCE [LARGE SCALE GENOMIC DNA]</scope>
    <source>
        <strain evidence="1 2">IFOP_LL358</strain>
    </source>
</reference>
<protein>
    <submittedName>
        <fullName evidence="1">Uncharacterized protein</fullName>
    </submittedName>
</protein>